<dbReference type="Pfam" id="PF02517">
    <property type="entry name" value="Rce1-like"/>
    <property type="match status" value="1"/>
</dbReference>
<dbReference type="InterPro" id="IPR003675">
    <property type="entry name" value="Rce1/LyrA-like_dom"/>
</dbReference>
<feature type="domain" description="CAAX prenyl protease 2/Lysostaphin resistance protein A-like" evidence="2">
    <location>
        <begin position="135"/>
        <end position="164"/>
    </location>
</feature>
<evidence type="ECO:0000259" key="2">
    <source>
        <dbReference type="Pfam" id="PF02517"/>
    </source>
</evidence>
<dbReference type="GO" id="GO:0004175">
    <property type="term" value="F:endopeptidase activity"/>
    <property type="evidence" value="ECO:0007669"/>
    <property type="project" value="UniProtKB-ARBA"/>
</dbReference>
<reference evidence="3 4" key="1">
    <citation type="submission" date="2020-02" db="EMBL/GenBank/DDBJ databases">
        <title>Bacillus aquiflavi sp. nov., isolated from yellow water of strong flavor Chinese baijiu in Yibin region of China.</title>
        <authorList>
            <person name="Xie J."/>
        </authorList>
    </citation>
    <scope>NUCLEOTIDE SEQUENCE [LARGE SCALE GENOMIC DNA]</scope>
    <source>
        <strain evidence="3 4">SA4</strain>
    </source>
</reference>
<dbReference type="Proteomes" id="UP000481043">
    <property type="component" value="Unassembled WGS sequence"/>
</dbReference>
<keyword evidence="4" id="KW-1185">Reference proteome</keyword>
<feature type="transmembrane region" description="Helical" evidence="1">
    <location>
        <begin position="130"/>
        <end position="149"/>
    </location>
</feature>
<feature type="transmembrane region" description="Helical" evidence="1">
    <location>
        <begin position="40"/>
        <end position="61"/>
    </location>
</feature>
<evidence type="ECO:0000313" key="4">
    <source>
        <dbReference type="Proteomes" id="UP000481043"/>
    </source>
</evidence>
<organism evidence="3 4">
    <name type="scientific">Bacillus mesophilus</name>
    <dbReference type="NCBI Taxonomy" id="1808955"/>
    <lineage>
        <taxon>Bacteria</taxon>
        <taxon>Bacillati</taxon>
        <taxon>Bacillota</taxon>
        <taxon>Bacilli</taxon>
        <taxon>Bacillales</taxon>
        <taxon>Bacillaceae</taxon>
        <taxon>Bacillus</taxon>
    </lineage>
</organism>
<gene>
    <name evidence="3" type="ORF">G4D63_21355</name>
</gene>
<evidence type="ECO:0000313" key="3">
    <source>
        <dbReference type="EMBL" id="NEY74242.1"/>
    </source>
</evidence>
<keyword evidence="1" id="KW-0472">Membrane</keyword>
<proteinExistence type="predicted"/>
<keyword evidence="1" id="KW-0812">Transmembrane</keyword>
<sequence length="169" mass="19020">MNKLEDVSVFKVILKIFLIHLIVILFVFFIGLVFNLHYKVVGMVTSGVVYISIVLALMNTFHKKGIIVNRIFGSVNITKNEMMKYIGIQLLFVLFSISAIITVINIINFANEDFISEFINGPDTNVVENTGLFLIIVGLIVTITLAPLAEELLFRGFLFNKWGESIGLF</sequence>
<feature type="transmembrane region" description="Helical" evidence="1">
    <location>
        <begin position="12"/>
        <end position="34"/>
    </location>
</feature>
<dbReference type="AlphaFoldDB" id="A0A6M0QD09"/>
<evidence type="ECO:0000256" key="1">
    <source>
        <dbReference type="SAM" id="Phobius"/>
    </source>
</evidence>
<comment type="caution">
    <text evidence="3">The sequence shown here is derived from an EMBL/GenBank/DDBJ whole genome shotgun (WGS) entry which is preliminary data.</text>
</comment>
<name>A0A6M0QD09_9BACI</name>
<keyword evidence="1" id="KW-1133">Transmembrane helix</keyword>
<dbReference type="EMBL" id="JAAIWM010000018">
    <property type="protein sequence ID" value="NEY74242.1"/>
    <property type="molecule type" value="Genomic_DNA"/>
</dbReference>
<protein>
    <recommendedName>
        <fullName evidence="2">CAAX prenyl protease 2/Lysostaphin resistance protein A-like domain-containing protein</fullName>
    </recommendedName>
</protein>
<accession>A0A6M0QD09</accession>
<dbReference type="GO" id="GO:0080120">
    <property type="term" value="P:CAAX-box protein maturation"/>
    <property type="evidence" value="ECO:0007669"/>
    <property type="project" value="UniProtKB-ARBA"/>
</dbReference>
<feature type="transmembrane region" description="Helical" evidence="1">
    <location>
        <begin position="82"/>
        <end position="110"/>
    </location>
</feature>